<dbReference type="STRING" id="1173061.A0A0J9X3I6"/>
<dbReference type="Pfam" id="PF02902">
    <property type="entry name" value="Peptidase_C48"/>
    <property type="match status" value="1"/>
</dbReference>
<dbReference type="OrthoDB" id="442460at2759"/>
<dbReference type="PANTHER" id="PTHR46896:SF3">
    <property type="entry name" value="FI06413P-RELATED"/>
    <property type="match status" value="1"/>
</dbReference>
<feature type="region of interest" description="Disordered" evidence="6">
    <location>
        <begin position="2295"/>
        <end position="2326"/>
    </location>
</feature>
<dbReference type="InterPro" id="IPR051947">
    <property type="entry name" value="Sentrin-specific_protease"/>
</dbReference>
<feature type="compositionally biased region" description="Polar residues" evidence="6">
    <location>
        <begin position="1657"/>
        <end position="1669"/>
    </location>
</feature>
<evidence type="ECO:0000256" key="4">
    <source>
        <dbReference type="ARBA" id="ARBA00022786"/>
    </source>
</evidence>
<feature type="region of interest" description="Disordered" evidence="6">
    <location>
        <begin position="316"/>
        <end position="349"/>
    </location>
</feature>
<evidence type="ECO:0000313" key="9">
    <source>
        <dbReference type="Proteomes" id="UP000242525"/>
    </source>
</evidence>
<keyword evidence="3" id="KW-0645">Protease</keyword>
<evidence type="ECO:0000313" key="8">
    <source>
        <dbReference type="EMBL" id="CDO51655.1"/>
    </source>
</evidence>
<dbReference type="PANTHER" id="PTHR46896">
    <property type="entry name" value="SENTRIN-SPECIFIC PROTEASE"/>
    <property type="match status" value="1"/>
</dbReference>
<feature type="compositionally biased region" description="Polar residues" evidence="6">
    <location>
        <begin position="1409"/>
        <end position="1422"/>
    </location>
</feature>
<comment type="caution">
    <text evidence="8">The sequence shown here is derived from an EMBL/GenBank/DDBJ whole genome shotgun (WGS) entry which is preliminary data.</text>
</comment>
<dbReference type="GO" id="GO:0006508">
    <property type="term" value="P:proteolysis"/>
    <property type="evidence" value="ECO:0007669"/>
    <property type="project" value="UniProtKB-KW"/>
</dbReference>
<feature type="domain" description="Ubiquitin-like protease family profile" evidence="7">
    <location>
        <begin position="2183"/>
        <end position="2476"/>
    </location>
</feature>
<dbReference type="PROSITE" id="PS50600">
    <property type="entry name" value="ULP_PROTEASE"/>
    <property type="match status" value="1"/>
</dbReference>
<dbReference type="Proteomes" id="UP000242525">
    <property type="component" value="Unassembled WGS sequence"/>
</dbReference>
<feature type="compositionally biased region" description="Polar residues" evidence="6">
    <location>
        <begin position="1390"/>
        <end position="1400"/>
    </location>
</feature>
<keyword evidence="5" id="KW-0378">Hydrolase</keyword>
<dbReference type="GO" id="GO:0005634">
    <property type="term" value="C:nucleus"/>
    <property type="evidence" value="ECO:0007669"/>
    <property type="project" value="TreeGrafter"/>
</dbReference>
<dbReference type="GO" id="GO:0016926">
    <property type="term" value="P:protein desumoylation"/>
    <property type="evidence" value="ECO:0007669"/>
    <property type="project" value="TreeGrafter"/>
</dbReference>
<evidence type="ECO:0000256" key="5">
    <source>
        <dbReference type="ARBA" id="ARBA00022801"/>
    </source>
</evidence>
<dbReference type="GO" id="GO:0005737">
    <property type="term" value="C:cytoplasm"/>
    <property type="evidence" value="ECO:0007669"/>
    <property type="project" value="TreeGrafter"/>
</dbReference>
<organism evidence="8 9">
    <name type="scientific">Geotrichum candidum</name>
    <name type="common">Oospora lactis</name>
    <name type="synonym">Dipodascus geotrichum</name>
    <dbReference type="NCBI Taxonomy" id="1173061"/>
    <lineage>
        <taxon>Eukaryota</taxon>
        <taxon>Fungi</taxon>
        <taxon>Dikarya</taxon>
        <taxon>Ascomycota</taxon>
        <taxon>Saccharomycotina</taxon>
        <taxon>Dipodascomycetes</taxon>
        <taxon>Dipodascales</taxon>
        <taxon>Dipodascaceae</taxon>
        <taxon>Geotrichum</taxon>
    </lineage>
</organism>
<evidence type="ECO:0000256" key="1">
    <source>
        <dbReference type="ARBA" id="ARBA00005234"/>
    </source>
</evidence>
<feature type="compositionally biased region" description="Polar residues" evidence="6">
    <location>
        <begin position="2560"/>
        <end position="2570"/>
    </location>
</feature>
<evidence type="ECO:0000259" key="7">
    <source>
        <dbReference type="PROSITE" id="PS50600"/>
    </source>
</evidence>
<dbReference type="EMBL" id="CCBN010000001">
    <property type="protein sequence ID" value="CDO51655.1"/>
    <property type="molecule type" value="Genomic_DNA"/>
</dbReference>
<feature type="compositionally biased region" description="Polar residues" evidence="6">
    <location>
        <begin position="2051"/>
        <end position="2062"/>
    </location>
</feature>
<evidence type="ECO:0000256" key="6">
    <source>
        <dbReference type="SAM" id="MobiDB-lite"/>
    </source>
</evidence>
<feature type="compositionally biased region" description="Basic and acidic residues" evidence="6">
    <location>
        <begin position="879"/>
        <end position="897"/>
    </location>
</feature>
<feature type="compositionally biased region" description="Polar residues" evidence="6">
    <location>
        <begin position="728"/>
        <end position="757"/>
    </location>
</feature>
<feature type="compositionally biased region" description="Polar residues" evidence="6">
    <location>
        <begin position="707"/>
        <end position="719"/>
    </location>
</feature>
<dbReference type="GO" id="GO:0070139">
    <property type="term" value="F:SUMO-specific endopeptidase activity"/>
    <property type="evidence" value="ECO:0007669"/>
    <property type="project" value="TreeGrafter"/>
</dbReference>
<protein>
    <recommendedName>
        <fullName evidence="7">Ubiquitin-like protease family profile domain-containing protein</fullName>
    </recommendedName>
</protein>
<feature type="compositionally biased region" description="Low complexity" evidence="6">
    <location>
        <begin position="2549"/>
        <end position="2559"/>
    </location>
</feature>
<feature type="region of interest" description="Disordered" evidence="6">
    <location>
        <begin position="1320"/>
        <end position="1351"/>
    </location>
</feature>
<dbReference type="InterPro" id="IPR003653">
    <property type="entry name" value="Peptidase_C48_C"/>
</dbReference>
<accession>A0A0J9X3I6</accession>
<feature type="region of interest" description="Disordered" evidence="6">
    <location>
        <begin position="1750"/>
        <end position="1793"/>
    </location>
</feature>
<proteinExistence type="inferred from homology"/>
<feature type="region of interest" description="Disordered" evidence="6">
    <location>
        <begin position="2051"/>
        <end position="2099"/>
    </location>
</feature>
<dbReference type="InterPro" id="IPR038765">
    <property type="entry name" value="Papain-like_cys_pep_sf"/>
</dbReference>
<dbReference type="SUPFAM" id="SSF54001">
    <property type="entry name" value="Cysteine proteinases"/>
    <property type="match status" value="1"/>
</dbReference>
<feature type="region of interest" description="Disordered" evidence="6">
    <location>
        <begin position="982"/>
        <end position="1067"/>
    </location>
</feature>
<dbReference type="Gene3D" id="3.40.395.10">
    <property type="entry name" value="Adenoviral Proteinase, Chain A"/>
    <property type="match status" value="1"/>
</dbReference>
<name>A0A0J9X3I6_GEOCN</name>
<feature type="region of interest" description="Disordered" evidence="6">
    <location>
        <begin position="1640"/>
        <end position="1681"/>
    </location>
</feature>
<feature type="region of interest" description="Disordered" evidence="6">
    <location>
        <begin position="2548"/>
        <end position="2603"/>
    </location>
</feature>
<feature type="region of interest" description="Disordered" evidence="6">
    <location>
        <begin position="1999"/>
        <end position="2020"/>
    </location>
</feature>
<feature type="region of interest" description="Disordered" evidence="6">
    <location>
        <begin position="676"/>
        <end position="760"/>
    </location>
</feature>
<feature type="compositionally biased region" description="Polar residues" evidence="6">
    <location>
        <begin position="250"/>
        <end position="266"/>
    </location>
</feature>
<evidence type="ECO:0000256" key="3">
    <source>
        <dbReference type="ARBA" id="ARBA00022670"/>
    </source>
</evidence>
<keyword evidence="2" id="KW-0597">Phosphoprotein</keyword>
<feature type="region of interest" description="Disordered" evidence="6">
    <location>
        <begin position="250"/>
        <end position="271"/>
    </location>
</feature>
<keyword evidence="4" id="KW-0833">Ubl conjugation pathway</keyword>
<reference evidence="8" key="1">
    <citation type="submission" date="2014-03" db="EMBL/GenBank/DDBJ databases">
        <authorList>
            <person name="Casaregola S."/>
        </authorList>
    </citation>
    <scope>NUCLEOTIDE SEQUENCE [LARGE SCALE GENOMIC DNA]</scope>
    <source>
        <strain evidence="8">CLIB 918</strain>
    </source>
</reference>
<gene>
    <name evidence="8" type="ORF">BN980_GECA01s09932g</name>
</gene>
<feature type="region of interest" description="Disordered" evidence="6">
    <location>
        <begin position="508"/>
        <end position="542"/>
    </location>
</feature>
<feature type="region of interest" description="Disordered" evidence="6">
    <location>
        <begin position="1381"/>
        <end position="1422"/>
    </location>
</feature>
<feature type="region of interest" description="Disordered" evidence="6">
    <location>
        <begin position="2117"/>
        <end position="2146"/>
    </location>
</feature>
<keyword evidence="9" id="KW-1185">Reference proteome</keyword>
<comment type="similarity">
    <text evidence="1">Belongs to the peptidase C48 family.</text>
</comment>
<feature type="compositionally biased region" description="Polar residues" evidence="6">
    <location>
        <begin position="1325"/>
        <end position="1348"/>
    </location>
</feature>
<feature type="compositionally biased region" description="Polar residues" evidence="6">
    <location>
        <begin position="1753"/>
        <end position="1775"/>
    </location>
</feature>
<feature type="region of interest" description="Disordered" evidence="6">
    <location>
        <begin position="867"/>
        <end position="941"/>
    </location>
</feature>
<sequence length="2622" mass="286911">MDHVPPISESQKNSYVQNAYQTSYNSYEMPFQEQTESYQYEYFDSGSEQYNGINPSFAQQQTSFYNSGITHSPQEYSYCPKLITFYNPDGNSTQLSNAYLRLKIDLDLKIYWIVFTSERNFPIFFSNAAYSISTNRLLLHFTPRQIDSRNLYRCDCLFSNIEEIHHCFDTYSHFQSLAQTTQGYHNLLYNNSSLPYTPMPSYSQPFSQTLTDTPEYDMSQYIGFQNTPSIQNIAESQQLLNLPELNQRSTDPSFSNINHNSTFTESTEPEEKIDPLISQRAQSANKGTVTTLNPLSKGSYLSKPSKTALPVDDLFHRINRPPRNPRNPTDSGLQPEVPNKSENNIFASRPMEPTNDFTKTINHQNLHSSILTSNIVQKSSLGFSTNLAFPNSSNDNLGVFQKNNSGFEKEPTNSSVLTTGESRKIHPASEIPFKHPIKQVINNVNKLPGANINEEVSKKRKLSHTISGASNLVKQNEKPQKGTFNNLIDEVSSLVGDSNSLRNAANSLGYKSQKQSVPPKPHTGTRITNSHLGIKGKSARLTDEERMRARLERFSTQGEPSINSNDSRSLLFRADTRSQIKSTGREELSSNRSLSINYNPNFPLDQASVSYDQVVSLSRYSQSKPNSTSSDAALSLLALNDKASTSPVLFLPAVSQSTTRTLDSFVKASEGINDTKVSTKKKSEKDLEAIPSKSTAQRSSTDKHPKTNPTPQNSLSNVKSKPGRKKLGSTQESKNPIPTKGTRSTNTKQKNQVSSVEDAQPSILHKKIQVQSGVVVPLNASSKDAVSKSELFMKNSSDSVKTKLLGSADQVIGTQTSSGISSAASVFQASTSQNKVIGNVKPEGEYGTNEKGIQKVQLNIPVIGTKDRATAVSQPSPRIKNEVPDKDDHDKLDEKVKNPRKRSSTPPTNTRELRKRQPISYAESSKRKQSKPRSASISGKAKLETLSTEEFKNINLITSTTRGLKNEFVTEVTKQVKTLSKELDKDTQHKTGKQAVAQKGSDSAEKKKSNAKSKKKPRADIAVPFIETSKSGATRKAGKESQFKSEVTTSAKERSRNFSSSETKTSSLLSSESLFQPKLVASTELVSTTVFNSVESGITSAKDITEAATSTKIDNRPVDKSSNDDIYQSVGEIKTTPTVSVATKDKPSKSAPITVITETVIKTATLGDSNNYTHTERPQSNKDKTEKVIIHTKSKEIFESNLLKDSGNSKTDIPPTDDIDVKTDPVNIKSCLPIAGSPDNKRDMIASTNIKSDSTADITEDFLSDIKQVSSLSKPFDPLLEPQVKAIKVQQQTTVQKSDVMDHESTKASSSIIECNAFDTVGKPKNSTKSNTSEPQTVLSGLKSSQPEPSLGVTKSILSTDFVKTETDTCAKLNDTLTEEDDLSKVVSKPISSQSNNSNNLDEKIPLSRDNSSEVNQVATASDLSTTQSKEIGLVSDLINSEQKSNLLRSDNSHLKSVPSTLESHSNVPEVSMENIKNSAVVPTSTVQPVTFIAKDPNADSKSAVKSKSPAGSAPARISVMEAMLRALPSSAITRKQSLRRISGSRSQIGNASASSGSKLAIPAVTVSVDLASNDLAASGSSSLNGSAVNTSEVSEGASQTKYLASSSDLIAILDQPAIPEKSNDHAEIASVTDSKTLLSSAHSPLVRDSQSDESKSFVSSHSPVTQRPTKSRKKASNAEKKKIVELSTDSSDVIALPVNVDDSKGLVEKQTSTVTTKLPLRATRVSKRKASSKANASIETVPVKQVSEAVAKSSSDRNQSTGFTTSKTYSNTAKYGTPSKKPPGVARKPSHLTDLRIFRDAVKSEVSSSPAGFSRSSSIAQETKDLLADATMEKHSISTDQTSVTSTHSLATKTSSEVSPLQIAGFRKATEESANVPGLAISGAKNFDLNRNGAFNMKASSANHGILSDVSAFSDVTDRTPNHLLDEGKSVIHDLGVPNLAGSSTVSKSDGNTTLQSHSPLKTLSDSQGLEILTEVTRKRDDSFEDVSSLTSTIMADPLLSEGSNSNKPRSRIDTSSKLPDHELEIIPELKSLEMTNEFKKLEVISLNSRATSGKSASSLGDKSAAPSDTIGEVISSKQTAEVAASEMSPSKSIENETDGLIVQIPSRTHDHIENILESTDEKDEVDLGGSARSRKKPETPISLRPPSARLRRLRSETALVNNYHKQFSAPFRFVFDDNKRHDVTPDDFIKLNDGEYLNDTLINFYLKYHHQLMMKANEDVAKLVYIFNTFFYEKLAQKDREGNVGYDFVKTWTTKVDLFKMKYVIVPINMKMHWYLAIIYNLPALLREKKENEDGNEAMRDSKAVSTEPEAGPSSQALADNPSADEISLDSGLPGAIEKTAAVLENSGSGENQDVIAGTAEAKENSQARVFTRVTRTSTHKYTKKPSKESATRAAQTRKISVEDDCVIFILDSFKSRNYSVLSRTLKEYICKEAMDKLNITVEKQRIITKQVDVPQQNNFCDCGVYLIHYVERFLGAPAKIVELMAKVMKGADRDTQVTNELLRMWETAAIAKKRSMLKSEIIMCKSKQEHQREAEEELNKIFNDTQQQPSQPSLQSGASTPNNNNGHGNIWDLSTDAGADNAGRGTTNRETMSVDDDEDDVVVVDVMKKDGRGQKRGKR</sequence>
<evidence type="ECO:0000256" key="2">
    <source>
        <dbReference type="ARBA" id="ARBA00022553"/>
    </source>
</evidence>
<feature type="compositionally biased region" description="Basic and acidic residues" evidence="6">
    <location>
        <begin position="2295"/>
        <end position="2305"/>
    </location>
</feature>